<dbReference type="AlphaFoldDB" id="A0A1X4XVG7"/>
<name>A0A1X4XVG7_9BACT</name>
<dbReference type="PROSITE" id="PS51007">
    <property type="entry name" value="CYTC"/>
    <property type="match status" value="1"/>
</dbReference>
<feature type="domain" description="Cytochrome c" evidence="5">
    <location>
        <begin position="61"/>
        <end position="139"/>
    </location>
</feature>
<comment type="caution">
    <text evidence="6">The sequence shown here is derived from an EMBL/GenBank/DDBJ whole genome shotgun (WGS) entry which is preliminary data.</text>
</comment>
<reference evidence="6 7" key="1">
    <citation type="journal article" date="2017" name="Front. Microbiol.">
        <title>Genome Sequence of Desulfurella amilsii Strain TR1 and Comparative Genomics of Desulfurellaceae Family.</title>
        <authorList>
            <person name="Florentino A.P."/>
            <person name="Stams A.J."/>
            <person name="Sanchez-Andrea I."/>
        </authorList>
    </citation>
    <scope>NUCLEOTIDE SEQUENCE [LARGE SCALE GENOMIC DNA]</scope>
    <source>
        <strain evidence="6 7">TR1</strain>
    </source>
</reference>
<evidence type="ECO:0000256" key="1">
    <source>
        <dbReference type="ARBA" id="ARBA00022617"/>
    </source>
</evidence>
<evidence type="ECO:0000313" key="7">
    <source>
        <dbReference type="Proteomes" id="UP000194141"/>
    </source>
</evidence>
<evidence type="ECO:0000256" key="2">
    <source>
        <dbReference type="ARBA" id="ARBA00022723"/>
    </source>
</evidence>
<dbReference type="InterPro" id="IPR036909">
    <property type="entry name" value="Cyt_c-like_dom_sf"/>
</dbReference>
<keyword evidence="1 4" id="KW-0349">Heme</keyword>
<dbReference type="GO" id="GO:0020037">
    <property type="term" value="F:heme binding"/>
    <property type="evidence" value="ECO:0007669"/>
    <property type="project" value="InterPro"/>
</dbReference>
<proteinExistence type="predicted"/>
<sequence length="139" mass="15509">MKNKITAFLIIGFLAFLSTAMYVYAQSGYEPMMMRDMMNGGYNYNNENYSAKSFPNAKLSEDAKKGGVLFESLCAQCHGQYAQGKIGPNIQGASLSNINWALKNVSMMNSVSTNPQLKNQKNIYYISKFLKSIKKGDNN</sequence>
<accession>A0A1X4XVG7</accession>
<dbReference type="SUPFAM" id="SSF46626">
    <property type="entry name" value="Cytochrome c"/>
    <property type="match status" value="1"/>
</dbReference>
<evidence type="ECO:0000259" key="5">
    <source>
        <dbReference type="PROSITE" id="PS51007"/>
    </source>
</evidence>
<keyword evidence="7" id="KW-1185">Reference proteome</keyword>
<dbReference type="GO" id="GO:0009055">
    <property type="term" value="F:electron transfer activity"/>
    <property type="evidence" value="ECO:0007669"/>
    <property type="project" value="InterPro"/>
</dbReference>
<keyword evidence="3 4" id="KW-0408">Iron</keyword>
<gene>
    <name evidence="6" type="ORF">DESAMIL20_1051</name>
</gene>
<dbReference type="Gene3D" id="1.10.760.10">
    <property type="entry name" value="Cytochrome c-like domain"/>
    <property type="match status" value="1"/>
</dbReference>
<evidence type="ECO:0000256" key="4">
    <source>
        <dbReference type="PROSITE-ProRule" id="PRU00433"/>
    </source>
</evidence>
<dbReference type="STRING" id="1562698.DESAMIL20_1051"/>
<dbReference type="EMBL" id="MDSU01000018">
    <property type="protein sequence ID" value="OSS41498.1"/>
    <property type="molecule type" value="Genomic_DNA"/>
</dbReference>
<evidence type="ECO:0000256" key="3">
    <source>
        <dbReference type="ARBA" id="ARBA00023004"/>
    </source>
</evidence>
<keyword evidence="2 4" id="KW-0479">Metal-binding</keyword>
<dbReference type="OrthoDB" id="9811281at2"/>
<dbReference type="Proteomes" id="UP000194141">
    <property type="component" value="Unassembled WGS sequence"/>
</dbReference>
<evidence type="ECO:0000313" key="6">
    <source>
        <dbReference type="EMBL" id="OSS41498.1"/>
    </source>
</evidence>
<protein>
    <recommendedName>
        <fullName evidence="5">Cytochrome c domain-containing protein</fullName>
    </recommendedName>
</protein>
<dbReference type="RefSeq" id="WP_086033755.1">
    <property type="nucleotide sequence ID" value="NZ_MDSU01000018.1"/>
</dbReference>
<dbReference type="InterPro" id="IPR009056">
    <property type="entry name" value="Cyt_c-like_dom"/>
</dbReference>
<dbReference type="GO" id="GO:0046872">
    <property type="term" value="F:metal ion binding"/>
    <property type="evidence" value="ECO:0007669"/>
    <property type="project" value="UniProtKB-KW"/>
</dbReference>
<organism evidence="6 7">
    <name type="scientific">Desulfurella amilsii</name>
    <dbReference type="NCBI Taxonomy" id="1562698"/>
    <lineage>
        <taxon>Bacteria</taxon>
        <taxon>Pseudomonadati</taxon>
        <taxon>Campylobacterota</taxon>
        <taxon>Desulfurellia</taxon>
        <taxon>Desulfurellales</taxon>
        <taxon>Desulfurellaceae</taxon>
        <taxon>Desulfurella</taxon>
    </lineage>
</organism>